<sequence>MKMTAVAVEISPRRPLPGDGLAQDGRPYFTRPVLAPVAPVTRITSVADMDTVMDSAKCSCAAGDDNPH</sequence>
<feature type="region of interest" description="Disordered" evidence="1">
    <location>
        <begin position="1"/>
        <end position="23"/>
    </location>
</feature>
<evidence type="ECO:0000256" key="1">
    <source>
        <dbReference type="SAM" id="MobiDB-lite"/>
    </source>
</evidence>
<dbReference type="EMBL" id="PENI01000010">
    <property type="protein sequence ID" value="RMB84606.1"/>
    <property type="molecule type" value="Genomic_DNA"/>
</dbReference>
<keyword evidence="3" id="KW-1185">Reference proteome</keyword>
<dbReference type="Proteomes" id="UP000270471">
    <property type="component" value="Unassembled WGS sequence"/>
</dbReference>
<organism evidence="2 3">
    <name type="scientific">Streptomyces shenzhenensis</name>
    <dbReference type="NCBI Taxonomy" id="943815"/>
    <lineage>
        <taxon>Bacteria</taxon>
        <taxon>Bacillati</taxon>
        <taxon>Actinomycetota</taxon>
        <taxon>Actinomycetes</taxon>
        <taxon>Kitasatosporales</taxon>
        <taxon>Streptomycetaceae</taxon>
        <taxon>Streptomyces</taxon>
    </lineage>
</organism>
<evidence type="ECO:0000313" key="2">
    <source>
        <dbReference type="EMBL" id="RMB84606.1"/>
    </source>
</evidence>
<gene>
    <name evidence="2" type="ORF">CTZ28_17950</name>
</gene>
<protein>
    <submittedName>
        <fullName evidence="2">Uncharacterized protein</fullName>
    </submittedName>
</protein>
<proteinExistence type="predicted"/>
<name>A0A3M0IR69_9ACTN</name>
<comment type="caution">
    <text evidence="2">The sequence shown here is derived from an EMBL/GenBank/DDBJ whole genome shotgun (WGS) entry which is preliminary data.</text>
</comment>
<evidence type="ECO:0000313" key="3">
    <source>
        <dbReference type="Proteomes" id="UP000270471"/>
    </source>
</evidence>
<dbReference type="AlphaFoldDB" id="A0A3M0IR69"/>
<accession>A0A3M0IR69</accession>
<reference evidence="2 3" key="1">
    <citation type="submission" date="2017-11" db="EMBL/GenBank/DDBJ databases">
        <title>Draft genome of actinobacteria isolated from guarana (Paullinia cupana (Mart.) Ducke.</title>
        <authorList>
            <person name="Siqueira K.A."/>
            <person name="Liotti R.G."/>
            <person name="Mendes T.A.O."/>
            <person name="Soares M.A."/>
        </authorList>
    </citation>
    <scope>NUCLEOTIDE SEQUENCE [LARGE SCALE GENOMIC DNA]</scope>
    <source>
        <strain evidence="2 3">193</strain>
    </source>
</reference>